<organism evidence="2 3">
    <name type="scientific">Chitinophaga parva</name>
    <dbReference type="NCBI Taxonomy" id="2169414"/>
    <lineage>
        <taxon>Bacteria</taxon>
        <taxon>Pseudomonadati</taxon>
        <taxon>Bacteroidota</taxon>
        <taxon>Chitinophagia</taxon>
        <taxon>Chitinophagales</taxon>
        <taxon>Chitinophagaceae</taxon>
        <taxon>Chitinophaga</taxon>
    </lineage>
</organism>
<feature type="region of interest" description="Disordered" evidence="1">
    <location>
        <begin position="1"/>
        <end position="23"/>
    </location>
</feature>
<proteinExistence type="predicted"/>
<evidence type="ECO:0000313" key="2">
    <source>
        <dbReference type="EMBL" id="PUZ28069.1"/>
    </source>
</evidence>
<accession>A0A2T7BKA0</accession>
<sequence>MEEQLQDPLENHDEIIDGSNKRPKFSIPAWARNKYVVTATAFVLWIAFFDDHNLLYSIHLSREVGKRVARRESLTQQIAQTRKEQEELLGTPDALEKFAREKYLFKKDNEDEFIIKEKE</sequence>
<dbReference type="Pfam" id="PF04977">
    <property type="entry name" value="DivIC"/>
    <property type="match status" value="1"/>
</dbReference>
<dbReference type="AlphaFoldDB" id="A0A2T7BKA0"/>
<evidence type="ECO:0000313" key="3">
    <source>
        <dbReference type="Proteomes" id="UP000244450"/>
    </source>
</evidence>
<name>A0A2T7BKA0_9BACT</name>
<dbReference type="RefSeq" id="WP_108684710.1">
    <property type="nucleotide sequence ID" value="NZ_QCYK01000001.1"/>
</dbReference>
<keyword evidence="3" id="KW-1185">Reference proteome</keyword>
<evidence type="ECO:0000256" key="1">
    <source>
        <dbReference type="SAM" id="MobiDB-lite"/>
    </source>
</evidence>
<comment type="caution">
    <text evidence="2">The sequence shown here is derived from an EMBL/GenBank/DDBJ whole genome shotgun (WGS) entry which is preliminary data.</text>
</comment>
<dbReference type="EMBL" id="QCYK01000001">
    <property type="protein sequence ID" value="PUZ28069.1"/>
    <property type="molecule type" value="Genomic_DNA"/>
</dbReference>
<dbReference type="Proteomes" id="UP000244450">
    <property type="component" value="Unassembled WGS sequence"/>
</dbReference>
<reference evidence="2 3" key="1">
    <citation type="submission" date="2018-04" db="EMBL/GenBank/DDBJ databases">
        <title>Chitinophaga fuyangensis sp. nov., isolated from soil in a chemical factory.</title>
        <authorList>
            <person name="Chen K."/>
        </authorList>
    </citation>
    <scope>NUCLEOTIDE SEQUENCE [LARGE SCALE GENOMIC DNA]</scope>
    <source>
        <strain evidence="2 3">LY-1</strain>
    </source>
</reference>
<gene>
    <name evidence="2" type="ORF">DCC81_00870</name>
</gene>
<dbReference type="InterPro" id="IPR007060">
    <property type="entry name" value="FtsL/DivIC"/>
</dbReference>
<dbReference type="OrthoDB" id="1467719at2"/>
<protein>
    <submittedName>
        <fullName evidence="2">Septum formation initiator</fullName>
    </submittedName>
</protein>